<sequence length="155" mass="17305">MAAGERGSAYLWLMGVLVVLGLIMGRAIEVASTQADRQRERTLLQVGDAYRRAIASYAALPGSDGSLPRSVEDLLQDPRASEPVRHLRRAYADPVSGQPMQLIRREDEGIVGVHSPSDRPPLMRRGFALRYKEFEKAERIADWQFLFQPSGQAKN</sequence>
<comment type="caution">
    <text evidence="2">The sequence shown here is derived from an EMBL/GenBank/DDBJ whole genome shotgun (WGS) entry which is preliminary data.</text>
</comment>
<organism evidence="2 3">
    <name type="scientific">Chitinimonas prasina</name>
    <dbReference type="NCBI Taxonomy" id="1434937"/>
    <lineage>
        <taxon>Bacteria</taxon>
        <taxon>Pseudomonadati</taxon>
        <taxon>Pseudomonadota</taxon>
        <taxon>Betaproteobacteria</taxon>
        <taxon>Neisseriales</taxon>
        <taxon>Chitinibacteraceae</taxon>
        <taxon>Chitinimonas</taxon>
    </lineage>
</organism>
<evidence type="ECO:0000313" key="3">
    <source>
        <dbReference type="Proteomes" id="UP001156706"/>
    </source>
</evidence>
<proteinExistence type="predicted"/>
<dbReference type="EMBL" id="BSOG01000001">
    <property type="protein sequence ID" value="GLR12261.1"/>
    <property type="molecule type" value="Genomic_DNA"/>
</dbReference>
<keyword evidence="1" id="KW-0812">Transmembrane</keyword>
<protein>
    <recommendedName>
        <fullName evidence="4">Type II secretion system protein</fullName>
    </recommendedName>
</protein>
<evidence type="ECO:0000313" key="2">
    <source>
        <dbReference type="EMBL" id="GLR12261.1"/>
    </source>
</evidence>
<name>A0ABQ5YBC5_9NEIS</name>
<dbReference type="RefSeq" id="WP_284195391.1">
    <property type="nucleotide sequence ID" value="NZ_BSOG01000001.1"/>
</dbReference>
<evidence type="ECO:0008006" key="4">
    <source>
        <dbReference type="Google" id="ProtNLM"/>
    </source>
</evidence>
<accession>A0ABQ5YBC5</accession>
<evidence type="ECO:0000256" key="1">
    <source>
        <dbReference type="SAM" id="Phobius"/>
    </source>
</evidence>
<dbReference type="Proteomes" id="UP001156706">
    <property type="component" value="Unassembled WGS sequence"/>
</dbReference>
<reference evidence="3" key="1">
    <citation type="journal article" date="2019" name="Int. J. Syst. Evol. Microbiol.">
        <title>The Global Catalogue of Microorganisms (GCM) 10K type strain sequencing project: providing services to taxonomists for standard genome sequencing and annotation.</title>
        <authorList>
            <consortium name="The Broad Institute Genomics Platform"/>
            <consortium name="The Broad Institute Genome Sequencing Center for Infectious Disease"/>
            <person name="Wu L."/>
            <person name="Ma J."/>
        </authorList>
    </citation>
    <scope>NUCLEOTIDE SEQUENCE [LARGE SCALE GENOMIC DNA]</scope>
    <source>
        <strain evidence="3">NBRC 110044</strain>
    </source>
</reference>
<keyword evidence="1" id="KW-1133">Transmembrane helix</keyword>
<keyword evidence="1" id="KW-0472">Membrane</keyword>
<keyword evidence="3" id="KW-1185">Reference proteome</keyword>
<feature type="transmembrane region" description="Helical" evidence="1">
    <location>
        <begin position="9"/>
        <end position="28"/>
    </location>
</feature>
<gene>
    <name evidence="2" type="ORF">GCM10007907_10510</name>
</gene>